<comment type="function">
    <text evidence="4">Methyltransferase required for the conversion of demethylmenaquinol (DMKH2) to menaquinol (MKH2).</text>
</comment>
<dbReference type="NCBIfam" id="NF001244">
    <property type="entry name" value="PRK00216.1-5"/>
    <property type="match status" value="1"/>
</dbReference>
<organism evidence="5 6">
    <name type="scientific">Canibacter oris</name>
    <dbReference type="NCBI Taxonomy" id="1365628"/>
    <lineage>
        <taxon>Bacteria</taxon>
        <taxon>Bacillati</taxon>
        <taxon>Actinomycetota</taxon>
        <taxon>Actinomycetes</taxon>
        <taxon>Micrococcales</taxon>
        <taxon>Microbacteriaceae</taxon>
        <taxon>Canibacter</taxon>
    </lineage>
</organism>
<dbReference type="EC" id="2.1.1.163" evidence="4"/>
<dbReference type="HAMAP" id="MF_01813">
    <property type="entry name" value="MenG_UbiE_methyltr"/>
    <property type="match status" value="1"/>
</dbReference>
<keyword evidence="3 4" id="KW-0949">S-adenosyl-L-methionine</keyword>
<evidence type="ECO:0000313" key="5">
    <source>
        <dbReference type="EMBL" id="MBB4071465.1"/>
    </source>
</evidence>
<dbReference type="InterPro" id="IPR023576">
    <property type="entry name" value="UbiE/COQ5_MeTrFase_CS"/>
</dbReference>
<sequence length="241" mass="25912">MNRPNVETKKAADVSGMFDTVAEKYDFTNDLLSLGIDRLWRIAAVNAVAPQPGQQILDLAAGTGTSSAALAKRGAAVTAADFSEGMLAVGRKRHADNPLLEFVWADATELPFDDNTFDAATISFGLRNVQDVAAALSEMVRVVKPGGRVVVCEFSTPIAPLRAPYNFYSSRLLPCIAGKITGNKAAYEYLNQSIESWPSQELLAVKLQQAGLERVRYRNLSGGIAALHRGFVPAKAAQKAE</sequence>
<comment type="caution">
    <text evidence="5">The sequence shown here is derived from an EMBL/GenBank/DDBJ whole genome shotgun (WGS) entry which is preliminary data.</text>
</comment>
<dbReference type="PROSITE" id="PS01183">
    <property type="entry name" value="UBIE_1"/>
    <property type="match status" value="1"/>
</dbReference>
<feature type="binding site" evidence="4">
    <location>
        <begin position="106"/>
        <end position="107"/>
    </location>
    <ligand>
        <name>S-adenosyl-L-methionine</name>
        <dbReference type="ChEBI" id="CHEBI:59789"/>
    </ligand>
</feature>
<evidence type="ECO:0000256" key="1">
    <source>
        <dbReference type="ARBA" id="ARBA00022603"/>
    </source>
</evidence>
<dbReference type="RefSeq" id="WP_183304531.1">
    <property type="nucleotide sequence ID" value="NZ_JACIFD010000006.1"/>
</dbReference>
<dbReference type="GO" id="GO:0032259">
    <property type="term" value="P:methylation"/>
    <property type="evidence" value="ECO:0007669"/>
    <property type="project" value="UniProtKB-KW"/>
</dbReference>
<keyword evidence="2 4" id="KW-0808">Transferase</keyword>
<dbReference type="CDD" id="cd02440">
    <property type="entry name" value="AdoMet_MTases"/>
    <property type="match status" value="1"/>
</dbReference>
<evidence type="ECO:0000256" key="3">
    <source>
        <dbReference type="ARBA" id="ARBA00022691"/>
    </source>
</evidence>
<dbReference type="NCBIfam" id="TIGR01934">
    <property type="entry name" value="MenG_MenH_UbiE"/>
    <property type="match status" value="1"/>
</dbReference>
<keyword evidence="6" id="KW-1185">Reference proteome</keyword>
<dbReference type="SUPFAM" id="SSF53335">
    <property type="entry name" value="S-adenosyl-L-methionine-dependent methyltransferases"/>
    <property type="match status" value="1"/>
</dbReference>
<proteinExistence type="inferred from homology"/>
<comment type="similarity">
    <text evidence="4">Belongs to the class I-like SAM-binding methyltransferase superfamily. MenG/UbiE family.</text>
</comment>
<feature type="binding site" evidence="4">
    <location>
        <position position="63"/>
    </location>
    <ligand>
        <name>S-adenosyl-L-methionine</name>
        <dbReference type="ChEBI" id="CHEBI:59789"/>
    </ligand>
</feature>
<evidence type="ECO:0000313" key="6">
    <source>
        <dbReference type="Proteomes" id="UP000571183"/>
    </source>
</evidence>
<protein>
    <recommendedName>
        <fullName evidence="4">Demethylmenaquinone methyltransferase</fullName>
        <ecNumber evidence="4">2.1.1.163</ecNumber>
    </recommendedName>
</protein>
<dbReference type="GO" id="GO:0009234">
    <property type="term" value="P:menaquinone biosynthetic process"/>
    <property type="evidence" value="ECO:0007669"/>
    <property type="project" value="UniProtKB-UniRule"/>
</dbReference>
<feature type="binding site" evidence="4">
    <location>
        <position position="81"/>
    </location>
    <ligand>
        <name>S-adenosyl-L-methionine</name>
        <dbReference type="ChEBI" id="CHEBI:59789"/>
    </ligand>
</feature>
<comment type="pathway">
    <text evidence="4">Quinol/quinone metabolism; menaquinone biosynthesis; menaquinol from 1,4-dihydroxy-2-naphthoate: step 2/2.</text>
</comment>
<dbReference type="EMBL" id="JACIFD010000006">
    <property type="protein sequence ID" value="MBB4071465.1"/>
    <property type="molecule type" value="Genomic_DNA"/>
</dbReference>
<dbReference type="Gene3D" id="3.40.50.150">
    <property type="entry name" value="Vaccinia Virus protein VP39"/>
    <property type="match status" value="1"/>
</dbReference>
<accession>A0A840DI62</accession>
<dbReference type="InterPro" id="IPR029063">
    <property type="entry name" value="SAM-dependent_MTases_sf"/>
</dbReference>
<feature type="binding site" evidence="4">
    <location>
        <position position="123"/>
    </location>
    <ligand>
        <name>S-adenosyl-L-methionine</name>
        <dbReference type="ChEBI" id="CHEBI:59789"/>
    </ligand>
</feature>
<keyword evidence="4" id="KW-0474">Menaquinone biosynthesis</keyword>
<dbReference type="PANTHER" id="PTHR43591:SF24">
    <property type="entry name" value="2-METHOXY-6-POLYPRENYL-1,4-BENZOQUINOL METHYLASE, MITOCHONDRIAL"/>
    <property type="match status" value="1"/>
</dbReference>
<name>A0A840DI62_9MICO</name>
<dbReference type="AlphaFoldDB" id="A0A840DI62"/>
<evidence type="ECO:0000256" key="2">
    <source>
        <dbReference type="ARBA" id="ARBA00022679"/>
    </source>
</evidence>
<reference evidence="5" key="1">
    <citation type="submission" date="2020-08" db="EMBL/GenBank/DDBJ databases">
        <title>Sequencing the genomes of 1000 actinobacteria strains.</title>
        <authorList>
            <person name="Klenk H.-P."/>
        </authorList>
    </citation>
    <scope>NUCLEOTIDE SEQUENCE [LARGE SCALE GENOMIC DNA]</scope>
    <source>
        <strain evidence="5">DSM 27064</strain>
    </source>
</reference>
<dbReference type="GO" id="GO:0043770">
    <property type="term" value="F:demethylmenaquinone methyltransferase activity"/>
    <property type="evidence" value="ECO:0007669"/>
    <property type="project" value="UniProtKB-UniRule"/>
</dbReference>
<gene>
    <name evidence="4" type="primary">menG</name>
    <name evidence="5" type="ORF">F5897_000769</name>
</gene>
<dbReference type="PROSITE" id="PS51608">
    <property type="entry name" value="SAM_MT_UBIE"/>
    <property type="match status" value="1"/>
</dbReference>
<comment type="catalytic activity">
    <reaction evidence="4">
        <text>a 2-demethylmenaquinol + S-adenosyl-L-methionine = a menaquinol + S-adenosyl-L-homocysteine + H(+)</text>
        <dbReference type="Rhea" id="RHEA:42640"/>
        <dbReference type="Rhea" id="RHEA-COMP:9539"/>
        <dbReference type="Rhea" id="RHEA-COMP:9563"/>
        <dbReference type="ChEBI" id="CHEBI:15378"/>
        <dbReference type="ChEBI" id="CHEBI:18151"/>
        <dbReference type="ChEBI" id="CHEBI:55437"/>
        <dbReference type="ChEBI" id="CHEBI:57856"/>
        <dbReference type="ChEBI" id="CHEBI:59789"/>
        <dbReference type="EC" id="2.1.1.163"/>
    </reaction>
</comment>
<keyword evidence="1 4" id="KW-0489">Methyltransferase</keyword>
<dbReference type="PROSITE" id="PS01184">
    <property type="entry name" value="UBIE_2"/>
    <property type="match status" value="1"/>
</dbReference>
<dbReference type="UniPathway" id="UPA00079">
    <property type="reaction ID" value="UER00169"/>
</dbReference>
<dbReference type="PANTHER" id="PTHR43591">
    <property type="entry name" value="METHYLTRANSFERASE"/>
    <property type="match status" value="1"/>
</dbReference>
<evidence type="ECO:0000256" key="4">
    <source>
        <dbReference type="HAMAP-Rule" id="MF_01813"/>
    </source>
</evidence>
<dbReference type="Pfam" id="PF01209">
    <property type="entry name" value="Ubie_methyltran"/>
    <property type="match status" value="1"/>
</dbReference>
<dbReference type="InterPro" id="IPR004033">
    <property type="entry name" value="UbiE/COQ5_MeTrFase"/>
</dbReference>
<dbReference type="Proteomes" id="UP000571183">
    <property type="component" value="Unassembled WGS sequence"/>
</dbReference>